<comment type="caution">
    <text evidence="1">The sequence shown here is derived from an EMBL/GenBank/DDBJ whole genome shotgun (WGS) entry which is preliminary data.</text>
</comment>
<reference evidence="1" key="1">
    <citation type="submission" date="2018-10" db="EMBL/GenBank/DDBJ databases">
        <title>Effector identification in a new, highly contiguous assembly of the strawberry crown rot pathogen Phytophthora cactorum.</title>
        <authorList>
            <person name="Armitage A.D."/>
            <person name="Nellist C.F."/>
            <person name="Bates H."/>
            <person name="Vickerstaff R.J."/>
            <person name="Harrison R.J."/>
        </authorList>
    </citation>
    <scope>NUCLEOTIDE SEQUENCE</scope>
    <source>
        <strain evidence="1">4032</strain>
    </source>
</reference>
<proteinExistence type="predicted"/>
<dbReference type="AlphaFoldDB" id="A0A8T1DA28"/>
<protein>
    <submittedName>
        <fullName evidence="1">Uncharacterized protein</fullName>
    </submittedName>
</protein>
<organism evidence="1 2">
    <name type="scientific">Phytophthora cactorum</name>
    <dbReference type="NCBI Taxonomy" id="29920"/>
    <lineage>
        <taxon>Eukaryota</taxon>
        <taxon>Sar</taxon>
        <taxon>Stramenopiles</taxon>
        <taxon>Oomycota</taxon>
        <taxon>Peronosporomycetes</taxon>
        <taxon>Peronosporales</taxon>
        <taxon>Peronosporaceae</taxon>
        <taxon>Phytophthora</taxon>
    </lineage>
</organism>
<dbReference type="Proteomes" id="UP000774804">
    <property type="component" value="Unassembled WGS sequence"/>
</dbReference>
<dbReference type="EMBL" id="RCMI01000073">
    <property type="protein sequence ID" value="KAG2937778.1"/>
    <property type="molecule type" value="Genomic_DNA"/>
</dbReference>
<sequence length="66" mass="6939">MVVAVGTFLVYVRVIAIGAVTTAVCQNVVQTVRIWARVLVPPLQPCQSGLILCVTLPNVTGMGCAK</sequence>
<accession>A0A8T1DA28</accession>
<name>A0A8T1DA28_9STRA</name>
<evidence type="ECO:0000313" key="2">
    <source>
        <dbReference type="Proteomes" id="UP000774804"/>
    </source>
</evidence>
<gene>
    <name evidence="1" type="ORF">PC115_g4055</name>
</gene>
<evidence type="ECO:0000313" key="1">
    <source>
        <dbReference type="EMBL" id="KAG2937778.1"/>
    </source>
</evidence>